<accession>A0AAD5L7K1</accession>
<keyword evidence="1" id="KW-0479">Metal-binding</keyword>
<dbReference type="InterPro" id="IPR036705">
    <property type="entry name" value="Ribosyl_crysJ1_sf"/>
</dbReference>
<evidence type="ECO:0000256" key="1">
    <source>
        <dbReference type="PIRSR" id="PIRSR605502-1"/>
    </source>
</evidence>
<dbReference type="Pfam" id="PF03747">
    <property type="entry name" value="ADP_ribosyl_GH"/>
    <property type="match status" value="1"/>
</dbReference>
<dbReference type="InterPro" id="IPR050792">
    <property type="entry name" value="ADP-ribosylglycohydrolase"/>
</dbReference>
<feature type="binding site" evidence="1">
    <location>
        <position position="57"/>
    </location>
    <ligand>
        <name>Mg(2+)</name>
        <dbReference type="ChEBI" id="CHEBI:18420"/>
        <label>1</label>
    </ligand>
</feature>
<dbReference type="GO" id="GO:0046872">
    <property type="term" value="F:metal ion binding"/>
    <property type="evidence" value="ECO:0007669"/>
    <property type="project" value="UniProtKB-KW"/>
</dbReference>
<feature type="binding site" evidence="1">
    <location>
        <position position="56"/>
    </location>
    <ligand>
        <name>Mg(2+)</name>
        <dbReference type="ChEBI" id="CHEBI:18420"/>
        <label>1</label>
    </ligand>
</feature>
<feature type="binding site" evidence="1">
    <location>
        <position position="265"/>
    </location>
    <ligand>
        <name>Mg(2+)</name>
        <dbReference type="ChEBI" id="CHEBI:18420"/>
        <label>1</label>
    </ligand>
</feature>
<comment type="cofactor">
    <cofactor evidence="1">
        <name>Mg(2+)</name>
        <dbReference type="ChEBI" id="CHEBI:18420"/>
    </cofactor>
    <text evidence="1">Binds 2 magnesium ions per subunit.</text>
</comment>
<dbReference type="AlphaFoldDB" id="A0AAD5L7K1"/>
<feature type="binding site" evidence="1">
    <location>
        <position position="55"/>
    </location>
    <ligand>
        <name>Mg(2+)</name>
        <dbReference type="ChEBI" id="CHEBI:18420"/>
        <label>1</label>
    </ligand>
</feature>
<protein>
    <recommendedName>
        <fullName evidence="4">ADP-ribosylglycohydrolase</fullName>
    </recommendedName>
</protein>
<evidence type="ECO:0000313" key="3">
    <source>
        <dbReference type="Proteomes" id="UP001209570"/>
    </source>
</evidence>
<proteinExistence type="predicted"/>
<dbReference type="Proteomes" id="UP001209570">
    <property type="component" value="Unassembled WGS sequence"/>
</dbReference>
<evidence type="ECO:0000313" key="2">
    <source>
        <dbReference type="EMBL" id="KAJ0391038.1"/>
    </source>
</evidence>
<feature type="binding site" evidence="1">
    <location>
        <position position="263"/>
    </location>
    <ligand>
        <name>Mg(2+)</name>
        <dbReference type="ChEBI" id="CHEBI:18420"/>
        <label>1</label>
    </ligand>
</feature>
<dbReference type="PANTHER" id="PTHR16222:SF35">
    <property type="entry name" value="ADP-RIBOSYLGLYCOHYDROLASE"/>
    <property type="match status" value="1"/>
</dbReference>
<dbReference type="Gene3D" id="1.10.4080.10">
    <property type="entry name" value="ADP-ribosylation/Crystallin J1"/>
    <property type="match status" value="1"/>
</dbReference>
<comment type="caution">
    <text evidence="2">The sequence shown here is derived from an EMBL/GenBank/DDBJ whole genome shotgun (WGS) entry which is preliminary data.</text>
</comment>
<dbReference type="InterPro" id="IPR005502">
    <property type="entry name" value="Ribosyl_crysJ1"/>
</dbReference>
<reference evidence="2" key="1">
    <citation type="submission" date="2021-12" db="EMBL/GenBank/DDBJ databases">
        <title>Prjna785345.</title>
        <authorList>
            <person name="Rujirawat T."/>
            <person name="Krajaejun T."/>
        </authorList>
    </citation>
    <scope>NUCLEOTIDE SEQUENCE</scope>
    <source>
        <strain evidence="2">Pi057C3</strain>
    </source>
</reference>
<dbReference type="PANTHER" id="PTHR16222">
    <property type="entry name" value="ADP-RIBOSYLGLYCOHYDROLASE"/>
    <property type="match status" value="1"/>
</dbReference>
<dbReference type="EMBL" id="JAKCXM010001364">
    <property type="protein sequence ID" value="KAJ0391038.1"/>
    <property type="molecule type" value="Genomic_DNA"/>
</dbReference>
<keyword evidence="3" id="KW-1185">Reference proteome</keyword>
<evidence type="ECO:0008006" key="4">
    <source>
        <dbReference type="Google" id="ProtNLM"/>
    </source>
</evidence>
<name>A0AAD5L7K1_PYTIN</name>
<organism evidence="2 3">
    <name type="scientific">Pythium insidiosum</name>
    <name type="common">Pythiosis disease agent</name>
    <dbReference type="NCBI Taxonomy" id="114742"/>
    <lineage>
        <taxon>Eukaryota</taxon>
        <taxon>Sar</taxon>
        <taxon>Stramenopiles</taxon>
        <taxon>Oomycota</taxon>
        <taxon>Peronosporomycetes</taxon>
        <taxon>Pythiales</taxon>
        <taxon>Pythiaceae</taxon>
        <taxon>Pythium</taxon>
    </lineage>
</organism>
<feature type="binding site" evidence="1">
    <location>
        <position position="266"/>
    </location>
    <ligand>
        <name>Mg(2+)</name>
        <dbReference type="ChEBI" id="CHEBI:18420"/>
        <label>1</label>
    </ligand>
</feature>
<dbReference type="SUPFAM" id="SSF101478">
    <property type="entry name" value="ADP-ribosylglycohydrolase"/>
    <property type="match status" value="1"/>
</dbReference>
<gene>
    <name evidence="2" type="ORF">P43SY_010614</name>
</gene>
<sequence>MSWDHAYGALLGVLCGDAAGAPLEFARSKITERDVDKAVQMPGGGIFKVGPGQITDDSELALALARGLVGQAPTDGFPLESVASQYHQWFESDPYDIGNTCSTAFNVSSVDGSYARAMINAAAKFNTQSEANGSLMRVLPLAIWAFTQPDSTLVALAREEARLSHPSVVCQDSNAVYCLLVAHLIRHPGDAVGAVARAERFVLDHVNSSVRDWFLTESLDVAGIDCTRSIGHVRWAFVLAIHHLRNRTPYEEGIRRTLLLGGDTDTNAAIVGGVLGALHGQAAIPEFMKRPVLTFDCVRATSGRRRPHTCLAAQAEGLVRELLRSPDRAGS</sequence>
<keyword evidence="1" id="KW-0460">Magnesium</keyword>